<sequence>MGSDFFSLSLTGLAIFSHTFDSIEDFVFSAKMVDFNFEIVVPSDSFFNFKYSNWCLSDEFSFLS</sequence>
<dbReference type="AlphaFoldDB" id="A0A0K2UIN9"/>
<protein>
    <submittedName>
        <fullName evidence="1">Uncharacterized protein</fullName>
    </submittedName>
</protein>
<dbReference type="EMBL" id="HACA01020808">
    <property type="protein sequence ID" value="CDW38169.1"/>
    <property type="molecule type" value="Transcribed_RNA"/>
</dbReference>
<proteinExistence type="predicted"/>
<evidence type="ECO:0000313" key="1">
    <source>
        <dbReference type="EMBL" id="CDW38169.1"/>
    </source>
</evidence>
<name>A0A0K2UIN9_LEPSM</name>
<reference evidence="1" key="1">
    <citation type="submission" date="2014-05" db="EMBL/GenBank/DDBJ databases">
        <authorList>
            <person name="Chronopoulou M."/>
        </authorList>
    </citation>
    <scope>NUCLEOTIDE SEQUENCE</scope>
    <source>
        <tissue evidence="1">Whole organism</tissue>
    </source>
</reference>
<accession>A0A0K2UIN9</accession>
<organism evidence="1">
    <name type="scientific">Lepeophtheirus salmonis</name>
    <name type="common">Salmon louse</name>
    <name type="synonym">Caligus salmonis</name>
    <dbReference type="NCBI Taxonomy" id="72036"/>
    <lineage>
        <taxon>Eukaryota</taxon>
        <taxon>Metazoa</taxon>
        <taxon>Ecdysozoa</taxon>
        <taxon>Arthropoda</taxon>
        <taxon>Crustacea</taxon>
        <taxon>Multicrustacea</taxon>
        <taxon>Hexanauplia</taxon>
        <taxon>Copepoda</taxon>
        <taxon>Siphonostomatoida</taxon>
        <taxon>Caligidae</taxon>
        <taxon>Lepeophtheirus</taxon>
    </lineage>
</organism>